<sequence>MCRRFGRCLVDQADDRCWTEVWAITERDPPPGGYERLLACEVGLEQEAGPLEAIVRGQL</sequence>
<protein>
    <submittedName>
        <fullName evidence="1">Uncharacterized protein</fullName>
    </submittedName>
</protein>
<dbReference type="RefSeq" id="WP_344913922.1">
    <property type="nucleotide sequence ID" value="NZ_BAAAYO010000013.1"/>
</dbReference>
<dbReference type="EMBL" id="JBHMAG010000014">
    <property type="protein sequence ID" value="MFB9754270.1"/>
    <property type="molecule type" value="Genomic_DNA"/>
</dbReference>
<dbReference type="Proteomes" id="UP001589619">
    <property type="component" value="Unassembled WGS sequence"/>
</dbReference>
<gene>
    <name evidence="1" type="ORF">ACFFNY_22090</name>
</gene>
<keyword evidence="2" id="KW-1185">Reference proteome</keyword>
<reference evidence="1 2" key="1">
    <citation type="submission" date="2024-09" db="EMBL/GenBank/DDBJ databases">
        <authorList>
            <person name="Sun Q."/>
            <person name="Mori K."/>
        </authorList>
    </citation>
    <scope>NUCLEOTIDE SEQUENCE [LARGE SCALE GENOMIC DNA]</scope>
    <source>
        <strain evidence="1 2">JCM 12520</strain>
    </source>
</reference>
<name>A0ABV5W164_9BACL</name>
<evidence type="ECO:0000313" key="1">
    <source>
        <dbReference type="EMBL" id="MFB9754270.1"/>
    </source>
</evidence>
<organism evidence="1 2">
    <name type="scientific">Paenibacillus hodogayensis</name>
    <dbReference type="NCBI Taxonomy" id="279208"/>
    <lineage>
        <taxon>Bacteria</taxon>
        <taxon>Bacillati</taxon>
        <taxon>Bacillota</taxon>
        <taxon>Bacilli</taxon>
        <taxon>Bacillales</taxon>
        <taxon>Paenibacillaceae</taxon>
        <taxon>Paenibacillus</taxon>
    </lineage>
</organism>
<evidence type="ECO:0000313" key="2">
    <source>
        <dbReference type="Proteomes" id="UP001589619"/>
    </source>
</evidence>
<comment type="caution">
    <text evidence="1">The sequence shown here is derived from an EMBL/GenBank/DDBJ whole genome shotgun (WGS) entry which is preliminary data.</text>
</comment>
<accession>A0ABV5W164</accession>
<proteinExistence type="predicted"/>